<dbReference type="GO" id="GO:0051539">
    <property type="term" value="F:4 iron, 4 sulfur cluster binding"/>
    <property type="evidence" value="ECO:0007669"/>
    <property type="project" value="UniProtKB-KW"/>
</dbReference>
<keyword evidence="9" id="KW-1185">Reference proteome</keyword>
<sequence length="295" mass="33188">MLPYYYSVSEYLKDTYGKKLYKLSLSGNMTCPNRDGKLDTRGCIFCSSHGSGDFAVSDIDKAKEIVSNKYSGTEYIAYFQSFTNTYADVSYLRDLFMPVIERDDIRILSIATRPDCLDDDVLSLLDELNHIKPVWIELGLQTTNNSTANYIRRGYNLSAYDNAVNNLLSIRIAPIVHMIIGLPGETISDYTATAKYIAQSGASGIKISLLHILKDTDLYTDYCNGLFNAMTIEDYLYAIGAILPVLPENMVVHRLTGDGPKNILAAPLWTTDKKRVLNTLHHYLKENKIYQGKDL</sequence>
<protein>
    <recommendedName>
        <fullName evidence="7">Elp3/MiaA/NifB-like radical SAM core domain-containing protein</fullName>
    </recommendedName>
</protein>
<dbReference type="PANTHER" id="PTHR11135">
    <property type="entry name" value="HISTONE ACETYLTRANSFERASE-RELATED"/>
    <property type="match status" value="1"/>
</dbReference>
<dbReference type="Pfam" id="PF04055">
    <property type="entry name" value="Radical_SAM"/>
    <property type="match status" value="1"/>
</dbReference>
<reference evidence="8 9" key="1">
    <citation type="journal article" date="2009" name="Proc. Natl. Acad. Sci. U.S.A.">
        <title>Characterizing a model human gut microbiota composed of members of its two dominant bacterial phyla.</title>
        <authorList>
            <person name="Mahowald M.A."/>
            <person name="Rey F.E."/>
            <person name="Seedorf H."/>
            <person name="Turnbaugh P.J."/>
            <person name="Fulton R.S."/>
            <person name="Wollam A."/>
            <person name="Shah N."/>
            <person name="Wang C."/>
            <person name="Magrini V."/>
            <person name="Wilson R.K."/>
            <person name="Cantarel B.L."/>
            <person name="Coutinho P.M."/>
            <person name="Henrissat B."/>
            <person name="Crock L.W."/>
            <person name="Russell A."/>
            <person name="Verberkmoes N.C."/>
            <person name="Hettich R.L."/>
            <person name="Gordon J.I."/>
        </authorList>
    </citation>
    <scope>NUCLEOTIDE SEQUENCE [LARGE SCALE GENOMIC DNA]</scope>
    <source>
        <strain evidence="9">ATCC 27750 / DSM 3376 / VPI C15-48 / C15-B4</strain>
    </source>
</reference>
<evidence type="ECO:0000259" key="7">
    <source>
        <dbReference type="SMART" id="SM00729"/>
    </source>
</evidence>
<organism evidence="8 9">
    <name type="scientific">Lachnospira eligens (strain ATCC 27750 / DSM 3376 / VPI C15-48 / C15-B4)</name>
    <name type="common">Eubacterium eligens</name>
    <dbReference type="NCBI Taxonomy" id="515620"/>
    <lineage>
        <taxon>Bacteria</taxon>
        <taxon>Bacillati</taxon>
        <taxon>Bacillota</taxon>
        <taxon>Clostridia</taxon>
        <taxon>Lachnospirales</taxon>
        <taxon>Lachnospiraceae</taxon>
        <taxon>Lachnospira</taxon>
    </lineage>
</organism>
<dbReference type="InterPro" id="IPR005911">
    <property type="entry name" value="YhcC-like"/>
</dbReference>
<dbReference type="GO" id="GO:0046872">
    <property type="term" value="F:metal ion binding"/>
    <property type="evidence" value="ECO:0007669"/>
    <property type="project" value="UniProtKB-KW"/>
</dbReference>
<name>C4Z1T1_LACE2</name>
<evidence type="ECO:0000256" key="4">
    <source>
        <dbReference type="ARBA" id="ARBA00022723"/>
    </source>
</evidence>
<evidence type="ECO:0000256" key="2">
    <source>
        <dbReference type="ARBA" id="ARBA00022485"/>
    </source>
</evidence>
<evidence type="ECO:0000256" key="1">
    <source>
        <dbReference type="ARBA" id="ARBA00001966"/>
    </source>
</evidence>
<dbReference type="Gene3D" id="3.80.30.20">
    <property type="entry name" value="tm_1862 like domain"/>
    <property type="match status" value="1"/>
</dbReference>
<feature type="domain" description="Elp3/MiaA/NifB-like radical SAM core" evidence="7">
    <location>
        <begin position="21"/>
        <end position="241"/>
    </location>
</feature>
<dbReference type="SFLD" id="SFLDG01086">
    <property type="entry name" value="elongater_protein-like"/>
    <property type="match status" value="1"/>
</dbReference>
<dbReference type="Proteomes" id="UP000001476">
    <property type="component" value="Chromosome"/>
</dbReference>
<dbReference type="SFLD" id="SFLDS00029">
    <property type="entry name" value="Radical_SAM"/>
    <property type="match status" value="1"/>
</dbReference>
<dbReference type="HOGENOM" id="CLU_060920_0_0_9"/>
<dbReference type="AlphaFoldDB" id="C4Z1T1"/>
<dbReference type="CDD" id="cd01335">
    <property type="entry name" value="Radical_SAM"/>
    <property type="match status" value="1"/>
</dbReference>
<dbReference type="Pfam" id="PF16199">
    <property type="entry name" value="Radical_SAM_C"/>
    <property type="match status" value="1"/>
</dbReference>
<dbReference type="PANTHER" id="PTHR11135:SF1">
    <property type="entry name" value="PROTEIN YHCC"/>
    <property type="match status" value="1"/>
</dbReference>
<comment type="cofactor">
    <cofactor evidence="1">
        <name>[4Fe-4S] cluster</name>
        <dbReference type="ChEBI" id="CHEBI:49883"/>
    </cofactor>
</comment>
<dbReference type="STRING" id="515620.EUBELI_01449"/>
<dbReference type="GO" id="GO:0003824">
    <property type="term" value="F:catalytic activity"/>
    <property type="evidence" value="ECO:0007669"/>
    <property type="project" value="InterPro"/>
</dbReference>
<dbReference type="RefSeq" id="WP_012739677.1">
    <property type="nucleotide sequence ID" value="NC_012778.1"/>
</dbReference>
<dbReference type="EMBL" id="CP001104">
    <property type="protein sequence ID" value="ACR72442.1"/>
    <property type="molecule type" value="Genomic_DNA"/>
</dbReference>
<evidence type="ECO:0000313" key="9">
    <source>
        <dbReference type="Proteomes" id="UP000001476"/>
    </source>
</evidence>
<keyword evidence="3" id="KW-0949">S-adenosyl-L-methionine</keyword>
<dbReference type="InterPro" id="IPR023404">
    <property type="entry name" value="rSAM_horseshoe"/>
</dbReference>
<dbReference type="InterPro" id="IPR032432">
    <property type="entry name" value="Radical_SAM_C"/>
</dbReference>
<dbReference type="SUPFAM" id="SSF102114">
    <property type="entry name" value="Radical SAM enzymes"/>
    <property type="match status" value="1"/>
</dbReference>
<dbReference type="InterPro" id="IPR039661">
    <property type="entry name" value="ELP3"/>
</dbReference>
<gene>
    <name evidence="8" type="ordered locus">EUBELI_01449</name>
</gene>
<dbReference type="InterPro" id="IPR007197">
    <property type="entry name" value="rSAM"/>
</dbReference>
<dbReference type="InterPro" id="IPR058240">
    <property type="entry name" value="rSAM_sf"/>
</dbReference>
<dbReference type="NCBIfam" id="TIGR01212">
    <property type="entry name" value="TIGR01212 family radical SAM protein"/>
    <property type="match status" value="1"/>
</dbReference>
<dbReference type="InterPro" id="IPR006638">
    <property type="entry name" value="Elp3/MiaA/NifB-like_rSAM"/>
</dbReference>
<proteinExistence type="predicted"/>
<keyword evidence="6" id="KW-0411">Iron-sulfur</keyword>
<evidence type="ECO:0000256" key="5">
    <source>
        <dbReference type="ARBA" id="ARBA00023004"/>
    </source>
</evidence>
<dbReference type="KEGG" id="eel:EUBELI_01449"/>
<keyword evidence="2" id="KW-0004">4Fe-4S</keyword>
<evidence type="ECO:0000256" key="3">
    <source>
        <dbReference type="ARBA" id="ARBA00022691"/>
    </source>
</evidence>
<keyword evidence="4" id="KW-0479">Metal-binding</keyword>
<evidence type="ECO:0000313" key="8">
    <source>
        <dbReference type="EMBL" id="ACR72442.1"/>
    </source>
</evidence>
<dbReference type="SMART" id="SM00729">
    <property type="entry name" value="Elp3"/>
    <property type="match status" value="1"/>
</dbReference>
<accession>C4Z1T1</accession>
<dbReference type="SFLD" id="SFLDG01091">
    <property type="entry name" value="uncharacterized_CHP01210-like"/>
    <property type="match status" value="1"/>
</dbReference>
<dbReference type="GeneID" id="41356150"/>
<dbReference type="eggNOG" id="COG1242">
    <property type="taxonomic scope" value="Bacteria"/>
</dbReference>
<evidence type="ECO:0000256" key="6">
    <source>
        <dbReference type="ARBA" id="ARBA00023014"/>
    </source>
</evidence>
<keyword evidence="5" id="KW-0408">Iron</keyword>